<evidence type="ECO:0000313" key="2">
    <source>
        <dbReference type="EMBL" id="QHU11418.1"/>
    </source>
</evidence>
<sequence>MTDCPNFSGVPIPRPYLEPYQRQEWFYLSPKCTYSQNPLTASSQRENYKPPSYPTPMNRTLQPVPAFQSNSNSPLQTNVIYIARPKPGGTYYAFPDAYSSFPYMPCVYPNTSTETYST</sequence>
<feature type="region of interest" description="Disordered" evidence="1">
    <location>
        <begin position="37"/>
        <end position="70"/>
    </location>
</feature>
<protein>
    <submittedName>
        <fullName evidence="2">Uncharacterized protein</fullName>
    </submittedName>
</protein>
<dbReference type="AlphaFoldDB" id="A0A6C0K597"/>
<proteinExistence type="predicted"/>
<accession>A0A6C0K597</accession>
<dbReference type="EMBL" id="MN740785">
    <property type="protein sequence ID" value="QHU11418.1"/>
    <property type="molecule type" value="Genomic_DNA"/>
</dbReference>
<name>A0A6C0K597_9ZZZZ</name>
<feature type="compositionally biased region" description="Polar residues" evidence="1">
    <location>
        <begin position="55"/>
        <end position="70"/>
    </location>
</feature>
<reference evidence="2" key="1">
    <citation type="journal article" date="2020" name="Nature">
        <title>Giant virus diversity and host interactions through global metagenomics.</title>
        <authorList>
            <person name="Schulz F."/>
            <person name="Roux S."/>
            <person name="Paez-Espino D."/>
            <person name="Jungbluth S."/>
            <person name="Walsh D.A."/>
            <person name="Denef V.J."/>
            <person name="McMahon K.D."/>
            <person name="Konstantinidis K.T."/>
            <person name="Eloe-Fadrosh E.A."/>
            <person name="Kyrpides N.C."/>
            <person name="Woyke T."/>
        </authorList>
    </citation>
    <scope>NUCLEOTIDE SEQUENCE</scope>
    <source>
        <strain evidence="2">GVMAG-S-1101169-75</strain>
    </source>
</reference>
<organism evidence="2">
    <name type="scientific">viral metagenome</name>
    <dbReference type="NCBI Taxonomy" id="1070528"/>
    <lineage>
        <taxon>unclassified sequences</taxon>
        <taxon>metagenomes</taxon>
        <taxon>organismal metagenomes</taxon>
    </lineage>
</organism>
<evidence type="ECO:0000256" key="1">
    <source>
        <dbReference type="SAM" id="MobiDB-lite"/>
    </source>
</evidence>